<feature type="region of interest" description="Disordered" evidence="12">
    <location>
        <begin position="85"/>
        <end position="108"/>
    </location>
</feature>
<evidence type="ECO:0000256" key="5">
    <source>
        <dbReference type="ARBA" id="ARBA00022723"/>
    </source>
</evidence>
<evidence type="ECO:0000256" key="6">
    <source>
        <dbReference type="ARBA" id="ARBA00022737"/>
    </source>
</evidence>
<evidence type="ECO:0000256" key="1">
    <source>
        <dbReference type="ARBA" id="ARBA00001927"/>
    </source>
</evidence>
<feature type="domain" description="4Fe-4S ferredoxin-type" evidence="13">
    <location>
        <begin position="31"/>
        <end position="60"/>
    </location>
</feature>
<dbReference type="InterPro" id="IPR000813">
    <property type="entry name" value="7Fe_ferredoxin"/>
</dbReference>
<evidence type="ECO:0000256" key="11">
    <source>
        <dbReference type="RuleBase" id="RU364098"/>
    </source>
</evidence>
<evidence type="ECO:0000256" key="10">
    <source>
        <dbReference type="ARBA" id="ARBA00023291"/>
    </source>
</evidence>
<dbReference type="PANTHER" id="PTHR42859">
    <property type="entry name" value="OXIDOREDUCTASE"/>
    <property type="match status" value="1"/>
</dbReference>
<keyword evidence="4 11" id="KW-0004">4Fe-4S</keyword>
<dbReference type="Pfam" id="PF11953">
    <property type="entry name" value="DUF3470"/>
    <property type="match status" value="1"/>
</dbReference>
<evidence type="ECO:0000256" key="3">
    <source>
        <dbReference type="ARBA" id="ARBA00022448"/>
    </source>
</evidence>
<dbReference type="RefSeq" id="WP_168606851.1">
    <property type="nucleotide sequence ID" value="NZ_CP038852.1"/>
</dbReference>
<dbReference type="GO" id="GO:0051538">
    <property type="term" value="F:3 iron, 4 sulfur cluster binding"/>
    <property type="evidence" value="ECO:0007669"/>
    <property type="project" value="UniProtKB-KW"/>
</dbReference>
<dbReference type="NCBIfam" id="NF045490">
    <property type="entry name" value="FdxA_Protbact"/>
    <property type="match status" value="1"/>
</dbReference>
<feature type="domain" description="4Fe-4S ferredoxin-type" evidence="13">
    <location>
        <begin position="1"/>
        <end position="30"/>
    </location>
</feature>
<dbReference type="PANTHER" id="PTHR42859:SF2">
    <property type="entry name" value="FERREDOXIN"/>
    <property type="match status" value="1"/>
</dbReference>
<comment type="cofactor">
    <cofactor evidence="1 11">
        <name>[3Fe-4S] cluster</name>
        <dbReference type="ChEBI" id="CHEBI:21137"/>
    </cofactor>
</comment>
<sequence>MTYVVNDKCIKCKLMDCVEVCPVDCFYEGKNMLVIKPEECIDCGVCEPECPVDAIVADTESGSEKWLELNTKYSEIWPNITIKKDPPKDNEKYKNEENKYDKYFSENL</sequence>
<dbReference type="Pfam" id="PF00037">
    <property type="entry name" value="Fer4"/>
    <property type="match status" value="1"/>
</dbReference>
<dbReference type="GO" id="GO:0046872">
    <property type="term" value="F:metal ion binding"/>
    <property type="evidence" value="ECO:0007669"/>
    <property type="project" value="UniProtKB-KW"/>
</dbReference>
<organism evidence="14 15">
    <name type="scientific">Candidatus Pelagibacter giovannonii</name>
    <dbReference type="NCBI Taxonomy" id="2563896"/>
    <lineage>
        <taxon>Bacteria</taxon>
        <taxon>Pseudomonadati</taxon>
        <taxon>Pseudomonadota</taxon>
        <taxon>Alphaproteobacteria</taxon>
        <taxon>Candidatus Pelagibacterales</taxon>
        <taxon>Candidatus Pelagibacteraceae</taxon>
        <taxon>Candidatus Pelagibacter</taxon>
    </lineage>
</organism>
<comment type="cofactor">
    <cofactor evidence="2 11">
        <name>[4Fe-4S] cluster</name>
        <dbReference type="ChEBI" id="CHEBI:49883"/>
    </cofactor>
</comment>
<dbReference type="InterPro" id="IPR017896">
    <property type="entry name" value="4Fe4S_Fe-S-bd"/>
</dbReference>
<dbReference type="GO" id="GO:0051539">
    <property type="term" value="F:4 iron, 4 sulfur cluster binding"/>
    <property type="evidence" value="ECO:0007669"/>
    <property type="project" value="UniProtKB-KW"/>
</dbReference>
<evidence type="ECO:0000313" key="14">
    <source>
        <dbReference type="EMBL" id="QIZ20979.1"/>
    </source>
</evidence>
<dbReference type="SUPFAM" id="SSF54862">
    <property type="entry name" value="4Fe-4S ferredoxins"/>
    <property type="match status" value="1"/>
</dbReference>
<dbReference type="InterPro" id="IPR050294">
    <property type="entry name" value="RnfB_subfamily"/>
</dbReference>
<proteinExistence type="predicted"/>
<protein>
    <recommendedName>
        <fullName evidence="11">Ferredoxin</fullName>
    </recommendedName>
</protein>
<reference evidence="14 15" key="1">
    <citation type="journal article" date="2020" name="Nat. Microbiol.">
        <title>Lysogenic host-virus interactions in SAR11 marine bacteria.</title>
        <authorList>
            <person name="Morris R.M."/>
            <person name="Cain K.R."/>
            <person name="Hvorecny K.L."/>
            <person name="Kollman J.M."/>
        </authorList>
    </citation>
    <scope>NUCLEOTIDE SEQUENCE [LARGE SCALE GENOMIC DNA]</scope>
    <source>
        <strain evidence="14 15">NP1</strain>
    </source>
</reference>
<dbReference type="EMBL" id="CP038852">
    <property type="protein sequence ID" value="QIZ20979.1"/>
    <property type="molecule type" value="Genomic_DNA"/>
</dbReference>
<evidence type="ECO:0000259" key="13">
    <source>
        <dbReference type="PROSITE" id="PS51379"/>
    </source>
</evidence>
<dbReference type="Proteomes" id="UP000501094">
    <property type="component" value="Chromosome"/>
</dbReference>
<accession>A0A6H1Q4F2</accession>
<keyword evidence="8 11" id="KW-0408">Iron</keyword>
<dbReference type="PRINTS" id="PR00354">
    <property type="entry name" value="7FE8SFRDOXIN"/>
</dbReference>
<dbReference type="GO" id="GO:0009055">
    <property type="term" value="F:electron transfer activity"/>
    <property type="evidence" value="ECO:0007669"/>
    <property type="project" value="InterPro"/>
</dbReference>
<evidence type="ECO:0000256" key="2">
    <source>
        <dbReference type="ARBA" id="ARBA00001966"/>
    </source>
</evidence>
<dbReference type="AlphaFoldDB" id="A0A6H1Q4F2"/>
<evidence type="ECO:0000256" key="12">
    <source>
        <dbReference type="SAM" id="MobiDB-lite"/>
    </source>
</evidence>
<dbReference type="KEGG" id="peg:E5R92_04190"/>
<dbReference type="PROSITE" id="PS00198">
    <property type="entry name" value="4FE4S_FER_1"/>
    <property type="match status" value="1"/>
</dbReference>
<keyword evidence="5 11" id="KW-0479">Metal-binding</keyword>
<keyword evidence="6 11" id="KW-0677">Repeat</keyword>
<evidence type="ECO:0000256" key="4">
    <source>
        <dbReference type="ARBA" id="ARBA00022485"/>
    </source>
</evidence>
<keyword evidence="7 11" id="KW-0249">Electron transport</keyword>
<dbReference type="PROSITE" id="PS51379">
    <property type="entry name" value="4FE4S_FER_2"/>
    <property type="match status" value="2"/>
</dbReference>
<evidence type="ECO:0000256" key="7">
    <source>
        <dbReference type="ARBA" id="ARBA00022982"/>
    </source>
</evidence>
<comment type="function">
    <text evidence="11">Ferredoxins are iron-sulfur proteins that transfer electrons in a wide variety of metabolic reactions.</text>
</comment>
<dbReference type="InterPro" id="IPR022569">
    <property type="entry name" value="Fd_C"/>
</dbReference>
<keyword evidence="3 11" id="KW-0813">Transport</keyword>
<evidence type="ECO:0000313" key="15">
    <source>
        <dbReference type="Proteomes" id="UP000501094"/>
    </source>
</evidence>
<dbReference type="InterPro" id="IPR017900">
    <property type="entry name" value="4Fe4S_Fe_S_CS"/>
</dbReference>
<evidence type="ECO:0000256" key="8">
    <source>
        <dbReference type="ARBA" id="ARBA00023004"/>
    </source>
</evidence>
<keyword evidence="10 11" id="KW-0003">3Fe-4S</keyword>
<dbReference type="Gene3D" id="3.30.70.20">
    <property type="match status" value="1"/>
</dbReference>
<dbReference type="InterPro" id="IPR054829">
    <property type="entry name" value="FdxA"/>
</dbReference>
<evidence type="ECO:0000256" key="9">
    <source>
        <dbReference type="ARBA" id="ARBA00023014"/>
    </source>
</evidence>
<gene>
    <name evidence="14" type="ORF">E5R92_04190</name>
</gene>
<keyword evidence="15" id="KW-1185">Reference proteome</keyword>
<keyword evidence="9 11" id="KW-0411">Iron-sulfur</keyword>
<name>A0A6H1Q4F2_9PROT</name>
<dbReference type="Pfam" id="PF12800">
    <property type="entry name" value="Fer4_4"/>
    <property type="match status" value="1"/>
</dbReference>